<accession>A0A3E2GUY4</accession>
<dbReference type="GO" id="GO:0016226">
    <property type="term" value="P:iron-sulfur cluster assembly"/>
    <property type="evidence" value="ECO:0007669"/>
    <property type="project" value="TreeGrafter"/>
</dbReference>
<dbReference type="STRING" id="5539.A0A3E2GUY4"/>
<comment type="similarity">
    <text evidence="4">Belongs to the GcvT family. CAF17/IBA57 subfamily.</text>
</comment>
<evidence type="ECO:0000256" key="3">
    <source>
        <dbReference type="ARBA" id="ARBA00023128"/>
    </source>
</evidence>
<dbReference type="Gene3D" id="3.30.1360.120">
    <property type="entry name" value="Probable tRNA modification gtpase trme, domain 1"/>
    <property type="match status" value="1"/>
</dbReference>
<keyword evidence="3" id="KW-0496">Mitochondrion</keyword>
<proteinExistence type="inferred from homology"/>
<dbReference type="OrthoDB" id="191995at2759"/>
<dbReference type="Pfam" id="PF25455">
    <property type="entry name" value="Beta-barrel_CAF17_C"/>
    <property type="match status" value="1"/>
</dbReference>
<evidence type="ECO:0000256" key="4">
    <source>
        <dbReference type="ARBA" id="ARBA00093447"/>
    </source>
</evidence>
<dbReference type="PANTHER" id="PTHR22602">
    <property type="entry name" value="TRANSFERASE CAF17, MITOCHONDRIAL-RELATED"/>
    <property type="match status" value="1"/>
</dbReference>
<evidence type="ECO:0000256" key="1">
    <source>
        <dbReference type="ARBA" id="ARBA00004305"/>
    </source>
</evidence>
<dbReference type="InterPro" id="IPR057460">
    <property type="entry name" value="CAF17_C"/>
</dbReference>
<protein>
    <recommendedName>
        <fullName evidence="5">Iron-sulfur cluster assembly factor IBA57 homolog, mitochondrial</fullName>
    </recommendedName>
</protein>
<dbReference type="PANTHER" id="PTHR22602:SF0">
    <property type="entry name" value="TRANSFERASE CAF17, MITOCHONDRIAL-RELATED"/>
    <property type="match status" value="1"/>
</dbReference>
<evidence type="ECO:0000256" key="5">
    <source>
        <dbReference type="ARBA" id="ARBA00093637"/>
    </source>
</evidence>
<feature type="non-terminal residue" evidence="7">
    <location>
        <position position="401"/>
    </location>
</feature>
<sequence>MKPLHFPSLSSRSPYICASCLSRSPIRFQSTITHAPPSSPTSGYSPLASRRLISLTGPDATHYLQGVITTSILSPAQGPRSEGFYTAFLNAQGRVLNDVFIYPYKTGDVAGEGWLIEVDAKEAEKLSKHIRRYKLRAKFDVRLLDIGEKTVWSVWNDGIKVWSDNKWTRHSLTGSTNGLDNSEHGSKQAEIGCEDNRAPGMGKRLILPAGQKPEEEVEETTEDAYRIRRYLKGVPEGQDELIRESALPQESNIDFMGGIDYKKGCYVGQELTIRTHHRGVIRKRILPVMLYGKDETIPETLKYIPDKNLGVQGGAASVPMETSIGRFEKRGRSAGKWLAGVGNIGLGLCRLEIMTDVSVPVEQAVGGGYDPSDEFKVEWTADDGEKLLKVKAFVPSWHLKQ</sequence>
<evidence type="ECO:0000313" key="7">
    <source>
        <dbReference type="EMBL" id="RFU24837.1"/>
    </source>
</evidence>
<reference evidence="7 8" key="1">
    <citation type="submission" date="2018-05" db="EMBL/GenBank/DDBJ databases">
        <title>Draft genome sequence of Scytalidium lignicola DSM 105466, a ubiquitous saprotrophic fungus.</title>
        <authorList>
            <person name="Buettner E."/>
            <person name="Gebauer A.M."/>
            <person name="Hofrichter M."/>
            <person name="Liers C."/>
            <person name="Kellner H."/>
        </authorList>
    </citation>
    <scope>NUCLEOTIDE SEQUENCE [LARGE SCALE GENOMIC DNA]</scope>
    <source>
        <strain evidence="7 8">DSM 105466</strain>
    </source>
</reference>
<organism evidence="7 8">
    <name type="scientific">Scytalidium lignicola</name>
    <name type="common">Hyphomycete</name>
    <dbReference type="NCBI Taxonomy" id="5539"/>
    <lineage>
        <taxon>Eukaryota</taxon>
        <taxon>Fungi</taxon>
        <taxon>Dikarya</taxon>
        <taxon>Ascomycota</taxon>
        <taxon>Pezizomycotina</taxon>
        <taxon>Leotiomycetes</taxon>
        <taxon>Leotiomycetes incertae sedis</taxon>
        <taxon>Scytalidium</taxon>
    </lineage>
</organism>
<comment type="subcellular location">
    <subcellularLocation>
        <location evidence="1">Mitochondrion matrix</location>
    </subcellularLocation>
</comment>
<keyword evidence="8" id="KW-1185">Reference proteome</keyword>
<comment type="caution">
    <text evidence="7">The sequence shown here is derived from an EMBL/GenBank/DDBJ whole genome shotgun (WGS) entry which is preliminary data.</text>
</comment>
<feature type="non-terminal residue" evidence="7">
    <location>
        <position position="1"/>
    </location>
</feature>
<evidence type="ECO:0000313" key="8">
    <source>
        <dbReference type="Proteomes" id="UP000258309"/>
    </source>
</evidence>
<dbReference type="SUPFAM" id="SSF103025">
    <property type="entry name" value="Folate-binding domain"/>
    <property type="match status" value="1"/>
</dbReference>
<dbReference type="InterPro" id="IPR027266">
    <property type="entry name" value="TrmE/GcvT-like"/>
</dbReference>
<dbReference type="OMA" id="NMLVAND"/>
<evidence type="ECO:0000256" key="2">
    <source>
        <dbReference type="ARBA" id="ARBA00022946"/>
    </source>
</evidence>
<dbReference type="EMBL" id="NCSJ02000397">
    <property type="protein sequence ID" value="RFU24837.1"/>
    <property type="molecule type" value="Genomic_DNA"/>
</dbReference>
<dbReference type="InterPro" id="IPR045179">
    <property type="entry name" value="YgfZ/GcvT"/>
</dbReference>
<gene>
    <name evidence="7" type="ORF">B7463_g11506</name>
</gene>
<evidence type="ECO:0000259" key="6">
    <source>
        <dbReference type="Pfam" id="PF25455"/>
    </source>
</evidence>
<dbReference type="AlphaFoldDB" id="A0A3E2GUY4"/>
<name>A0A3E2GUY4_SCYLI</name>
<dbReference type="Proteomes" id="UP000258309">
    <property type="component" value="Unassembled WGS sequence"/>
</dbReference>
<dbReference type="NCBIfam" id="TIGR03317">
    <property type="entry name" value="ygfZ_signature"/>
    <property type="match status" value="1"/>
</dbReference>
<dbReference type="GO" id="GO:0005759">
    <property type="term" value="C:mitochondrial matrix"/>
    <property type="evidence" value="ECO:0007669"/>
    <property type="project" value="UniProtKB-SubCell"/>
</dbReference>
<dbReference type="InterPro" id="IPR017703">
    <property type="entry name" value="YgfZ/GCV_T_CS"/>
</dbReference>
<keyword evidence="2" id="KW-0809">Transit peptide</keyword>
<feature type="domain" description="CAF17 C-terminal" evidence="6">
    <location>
        <begin position="282"/>
        <end position="358"/>
    </location>
</feature>